<name>A0AAN8PMI8_PATCE</name>
<evidence type="ECO:0000256" key="8">
    <source>
        <dbReference type="SAM" id="Phobius"/>
    </source>
</evidence>
<organism evidence="10 11">
    <name type="scientific">Patella caerulea</name>
    <name type="common">Rayed Mediterranean limpet</name>
    <dbReference type="NCBI Taxonomy" id="87958"/>
    <lineage>
        <taxon>Eukaryota</taxon>
        <taxon>Metazoa</taxon>
        <taxon>Spiralia</taxon>
        <taxon>Lophotrochozoa</taxon>
        <taxon>Mollusca</taxon>
        <taxon>Gastropoda</taxon>
        <taxon>Patellogastropoda</taxon>
        <taxon>Patelloidea</taxon>
        <taxon>Patellidae</taxon>
        <taxon>Patella</taxon>
    </lineage>
</organism>
<gene>
    <name evidence="10" type="ORF">SNE40_012909</name>
</gene>
<dbReference type="Proteomes" id="UP001347796">
    <property type="component" value="Unassembled WGS sequence"/>
</dbReference>
<evidence type="ECO:0000256" key="1">
    <source>
        <dbReference type="ARBA" id="ARBA00002219"/>
    </source>
</evidence>
<feature type="domain" description="Fucolectin tachylectin-4 pentraxin-1" evidence="9">
    <location>
        <begin position="31"/>
        <end position="187"/>
    </location>
</feature>
<keyword evidence="8" id="KW-0472">Membrane</keyword>
<comment type="subunit">
    <text evidence="3">Homotrimer.</text>
</comment>
<keyword evidence="11" id="KW-1185">Reference proteome</keyword>
<dbReference type="PANTHER" id="PTHR45713:SF6">
    <property type="entry name" value="F5_8 TYPE C DOMAIN-CONTAINING PROTEIN"/>
    <property type="match status" value="1"/>
</dbReference>
<dbReference type="GO" id="GO:0042806">
    <property type="term" value="F:fucose binding"/>
    <property type="evidence" value="ECO:0007669"/>
    <property type="project" value="UniProtKB-ARBA"/>
</dbReference>
<dbReference type="EMBL" id="JAZGQO010000009">
    <property type="protein sequence ID" value="KAK6178078.1"/>
    <property type="molecule type" value="Genomic_DNA"/>
</dbReference>
<dbReference type="Pfam" id="PF22633">
    <property type="entry name" value="F5_F8_type_C_2"/>
    <property type="match status" value="1"/>
</dbReference>
<dbReference type="InterPro" id="IPR051941">
    <property type="entry name" value="BG_Antigen-Binding_Lectin"/>
</dbReference>
<dbReference type="Gene3D" id="2.60.120.260">
    <property type="entry name" value="Galactose-binding domain-like"/>
    <property type="match status" value="1"/>
</dbReference>
<accession>A0AAN8PMI8</accession>
<evidence type="ECO:0000256" key="2">
    <source>
        <dbReference type="ARBA" id="ARBA00010147"/>
    </source>
</evidence>
<evidence type="ECO:0000256" key="4">
    <source>
        <dbReference type="ARBA" id="ARBA00022723"/>
    </source>
</evidence>
<comment type="caution">
    <text evidence="10">The sequence shown here is derived from an EMBL/GenBank/DDBJ whole genome shotgun (WGS) entry which is preliminary data.</text>
</comment>
<evidence type="ECO:0000256" key="3">
    <source>
        <dbReference type="ARBA" id="ARBA00011233"/>
    </source>
</evidence>
<keyword evidence="8" id="KW-0812">Transmembrane</keyword>
<dbReference type="GO" id="GO:0001868">
    <property type="term" value="P:regulation of complement activation, lectin pathway"/>
    <property type="evidence" value="ECO:0007669"/>
    <property type="project" value="UniProtKB-ARBA"/>
</dbReference>
<dbReference type="GO" id="GO:0010185">
    <property type="term" value="P:regulation of cellular defense response"/>
    <property type="evidence" value="ECO:0007669"/>
    <property type="project" value="UniProtKB-ARBA"/>
</dbReference>
<dbReference type="PANTHER" id="PTHR45713">
    <property type="entry name" value="FTP DOMAIN-CONTAINING PROTEIN"/>
    <property type="match status" value="1"/>
</dbReference>
<dbReference type="InterPro" id="IPR006585">
    <property type="entry name" value="FTP1"/>
</dbReference>
<reference evidence="10 11" key="1">
    <citation type="submission" date="2024-01" db="EMBL/GenBank/DDBJ databases">
        <title>The genome of the rayed Mediterranean limpet Patella caerulea (Linnaeus, 1758).</title>
        <authorList>
            <person name="Anh-Thu Weber A."/>
            <person name="Halstead-Nussloch G."/>
        </authorList>
    </citation>
    <scope>NUCLEOTIDE SEQUENCE [LARGE SCALE GENOMIC DNA]</scope>
    <source>
        <strain evidence="10">AATW-2023a</strain>
        <tissue evidence="10">Whole specimen</tissue>
    </source>
</reference>
<sequence>MDWNAGFGNIKGCHSMFQYILVALTVTVANAVNLALHKPARQSTTLDGRFATKANDGSTTPAIDPNCAHTILPLPGIPNWWYVDLQSSYTIISIGIRNRDECCSHRTSDFHITVWEFDPGPHIKDNMEVTYCTCKYYAGQVPTGRVVNIPCTTSCIGRFVALVFTKRIEINICEVEVYGTPAPLPLRTSMKISKMKNKKAIPSVMPTVYSIQNIFQCSVMCMKDDQCFSFNYKPSAGGNCELLSVGVHPLEETEASSEWTWGVLSKRIQDVC</sequence>
<comment type="function">
    <text evidence="1">Acts as a defensive agent. Recognizes blood group fucosylated oligosaccharides including A, B, H and Lewis B-type antigens. Does not recognize Lewis A antigen and has low affinity for monovalent haptens.</text>
</comment>
<protein>
    <recommendedName>
        <fullName evidence="9">Fucolectin tachylectin-4 pentraxin-1 domain-containing protein</fullName>
    </recommendedName>
</protein>
<dbReference type="SUPFAM" id="SSF49785">
    <property type="entry name" value="Galactose-binding domain-like"/>
    <property type="match status" value="1"/>
</dbReference>
<keyword evidence="6" id="KW-0106">Calcium</keyword>
<dbReference type="InterPro" id="IPR008979">
    <property type="entry name" value="Galactose-bd-like_sf"/>
</dbReference>
<evidence type="ECO:0000256" key="6">
    <source>
        <dbReference type="ARBA" id="ARBA00022837"/>
    </source>
</evidence>
<dbReference type="AlphaFoldDB" id="A0AAN8PMI8"/>
<evidence type="ECO:0000259" key="9">
    <source>
        <dbReference type="SMART" id="SM00607"/>
    </source>
</evidence>
<evidence type="ECO:0000313" key="11">
    <source>
        <dbReference type="Proteomes" id="UP001347796"/>
    </source>
</evidence>
<keyword evidence="4" id="KW-0479">Metal-binding</keyword>
<evidence type="ECO:0000313" key="10">
    <source>
        <dbReference type="EMBL" id="KAK6178078.1"/>
    </source>
</evidence>
<keyword evidence="7" id="KW-1015">Disulfide bond</keyword>
<evidence type="ECO:0000256" key="5">
    <source>
        <dbReference type="ARBA" id="ARBA00022734"/>
    </source>
</evidence>
<proteinExistence type="inferred from homology"/>
<dbReference type="GO" id="GO:0046872">
    <property type="term" value="F:metal ion binding"/>
    <property type="evidence" value="ECO:0007669"/>
    <property type="project" value="UniProtKB-KW"/>
</dbReference>
<dbReference type="InterPro" id="IPR003609">
    <property type="entry name" value="Pan_app"/>
</dbReference>
<feature type="transmembrane region" description="Helical" evidence="8">
    <location>
        <begin position="16"/>
        <end position="36"/>
    </location>
</feature>
<keyword evidence="8" id="KW-1133">Transmembrane helix</keyword>
<evidence type="ECO:0000256" key="7">
    <source>
        <dbReference type="ARBA" id="ARBA00023157"/>
    </source>
</evidence>
<keyword evidence="5" id="KW-0430">Lectin</keyword>
<comment type="similarity">
    <text evidence="2">Belongs to the fucolectin family.</text>
</comment>
<dbReference type="SMART" id="SM00607">
    <property type="entry name" value="FTP"/>
    <property type="match status" value="1"/>
</dbReference>
<dbReference type="Pfam" id="PF00024">
    <property type="entry name" value="PAN_1"/>
    <property type="match status" value="1"/>
</dbReference>